<evidence type="ECO:0000313" key="3">
    <source>
        <dbReference type="EMBL" id="MCQ4085061.1"/>
    </source>
</evidence>
<accession>A0ABT1Q566</accession>
<dbReference type="Gene3D" id="1.25.40.10">
    <property type="entry name" value="Tetratricopeptide repeat domain"/>
    <property type="match status" value="1"/>
</dbReference>
<sequence length="787" mass="82957">MADHVRHAPVGAEPLAERESDCGTAPGGGADAPVEVPAPAPPPEAAAAPEPDAEDAPAEAEAAPDAPEAEADAPADASAAEDVDHAEAEEPPPVVETPAEEEPAASPAAPQPEAAADAGEPSPPRSGTLPEGAPYFVGRRRELRQLRGDIDRPGLDVLRGKLPGSCRVLLVAGRPGSGRTSLAVRLAQRLADRYPDGQLFARLTYDDGEPVPVERVVGELFGAAPGDPAVALRTAVENRRIVLVLDDVTHANQLLPLMPDEPGCLVVATAEGPLPGVPDIRPCTLGGLDAVACAELLAHIVGSTRVTCDPTAVEALAEACAGNPTALRLVGGWLAARPGMSVTDAVLSLSEVPDDLAAAAATSPPLARAFRLVYDTMGPLTARVLRMLVCAPEGIVDAHIASALAGCSLDEARTALDDFVRYGLLHPDGEVGPQTPQYRLPRWLRPLLNQLVEARERPAELCLARARMLERTVRLLQSCRGAAEPPGSSSNALLQELPRALRFPSAGIAAGWLRRRLPVLLSAARAAVADGELDTLARRLIAALVRALEAHRPDTDAACDEAELYELHGLVLGLAERRALPRDKAAALINLADLDAAAGRTKEAIRRYRAALDAARDAEDGFAAGRALEALGEVYLVLGDGLRAADWYRRALALRQTRGDLPDQARLHGRLGTLHTVGQQYDAALREWRAAVAIHRRLRDHAGHGRALTELSRVQEYAGHPEDALRTGRDALHWARQAGDAEVEGAALLRMAEVLERLGDPAGAGLQRSAAQRLLEGPSRPAQPCTA</sequence>
<dbReference type="Gene3D" id="3.40.50.300">
    <property type="entry name" value="P-loop containing nucleotide triphosphate hydrolases"/>
    <property type="match status" value="1"/>
</dbReference>
<dbReference type="SMART" id="SM00028">
    <property type="entry name" value="TPR"/>
    <property type="match status" value="3"/>
</dbReference>
<evidence type="ECO:0000256" key="1">
    <source>
        <dbReference type="PROSITE-ProRule" id="PRU00339"/>
    </source>
</evidence>
<name>A0ABT1Q566_9ACTN</name>
<dbReference type="InterPro" id="IPR027417">
    <property type="entry name" value="P-loop_NTPase"/>
</dbReference>
<dbReference type="EMBL" id="JANFNG010000050">
    <property type="protein sequence ID" value="MCQ4085061.1"/>
    <property type="molecule type" value="Genomic_DNA"/>
</dbReference>
<feature type="repeat" description="TPR" evidence="1">
    <location>
        <begin position="625"/>
        <end position="658"/>
    </location>
</feature>
<protein>
    <submittedName>
        <fullName evidence="3">Tetratricopeptide repeat protein</fullName>
    </submittedName>
</protein>
<dbReference type="SUPFAM" id="SSF48452">
    <property type="entry name" value="TPR-like"/>
    <property type="match status" value="2"/>
</dbReference>
<dbReference type="PRINTS" id="PR00364">
    <property type="entry name" value="DISEASERSIST"/>
</dbReference>
<dbReference type="PANTHER" id="PTHR47691">
    <property type="entry name" value="REGULATOR-RELATED"/>
    <property type="match status" value="1"/>
</dbReference>
<reference evidence="3" key="1">
    <citation type="submission" date="2022-06" db="EMBL/GenBank/DDBJ databases">
        <title>Draft genome sequence of Streptomyces sp. RB6PN25 isolated from peat swamp forest in Thailand.</title>
        <authorList>
            <person name="Duangmal K."/>
            <person name="Klaysubun C."/>
        </authorList>
    </citation>
    <scope>NUCLEOTIDE SEQUENCE</scope>
    <source>
        <strain evidence="3">RB6PN25</strain>
    </source>
</reference>
<dbReference type="PANTHER" id="PTHR47691:SF3">
    <property type="entry name" value="HTH-TYPE TRANSCRIPTIONAL REGULATOR RV0890C-RELATED"/>
    <property type="match status" value="1"/>
</dbReference>
<gene>
    <name evidence="3" type="ORF">NGB36_31990</name>
</gene>
<evidence type="ECO:0000256" key="2">
    <source>
        <dbReference type="SAM" id="MobiDB-lite"/>
    </source>
</evidence>
<dbReference type="InterPro" id="IPR011990">
    <property type="entry name" value="TPR-like_helical_dom_sf"/>
</dbReference>
<proteinExistence type="predicted"/>
<keyword evidence="1" id="KW-0802">TPR repeat</keyword>
<organism evidence="3 4">
    <name type="scientific">Streptomyces humicola</name>
    <dbReference type="NCBI Taxonomy" id="2953240"/>
    <lineage>
        <taxon>Bacteria</taxon>
        <taxon>Bacillati</taxon>
        <taxon>Actinomycetota</taxon>
        <taxon>Actinomycetes</taxon>
        <taxon>Kitasatosporales</taxon>
        <taxon>Streptomycetaceae</taxon>
        <taxon>Streptomyces</taxon>
    </lineage>
</organism>
<keyword evidence="4" id="KW-1185">Reference proteome</keyword>
<comment type="caution">
    <text evidence="3">The sequence shown here is derived from an EMBL/GenBank/DDBJ whole genome shotgun (WGS) entry which is preliminary data.</text>
</comment>
<dbReference type="Proteomes" id="UP001057702">
    <property type="component" value="Unassembled WGS sequence"/>
</dbReference>
<feature type="region of interest" description="Disordered" evidence="2">
    <location>
        <begin position="1"/>
        <end position="136"/>
    </location>
</feature>
<dbReference type="PROSITE" id="PS50005">
    <property type="entry name" value="TPR"/>
    <property type="match status" value="1"/>
</dbReference>
<evidence type="ECO:0000313" key="4">
    <source>
        <dbReference type="Proteomes" id="UP001057702"/>
    </source>
</evidence>
<dbReference type="Pfam" id="PF13424">
    <property type="entry name" value="TPR_12"/>
    <property type="match status" value="1"/>
</dbReference>
<dbReference type="SUPFAM" id="SSF52540">
    <property type="entry name" value="P-loop containing nucleoside triphosphate hydrolases"/>
    <property type="match status" value="1"/>
</dbReference>
<dbReference type="InterPro" id="IPR019734">
    <property type="entry name" value="TPR_rpt"/>
</dbReference>
<feature type="compositionally biased region" description="Low complexity" evidence="2">
    <location>
        <begin position="104"/>
        <end position="120"/>
    </location>
</feature>